<keyword evidence="3" id="KW-1185">Reference proteome</keyword>
<proteinExistence type="predicted"/>
<feature type="chain" id="PRO_5045721445" evidence="1">
    <location>
        <begin position="23"/>
        <end position="112"/>
    </location>
</feature>
<dbReference type="Proteomes" id="UP000648482">
    <property type="component" value="Unassembled WGS sequence"/>
</dbReference>
<comment type="caution">
    <text evidence="2">The sequence shown here is derived from an EMBL/GenBank/DDBJ whole genome shotgun (WGS) entry which is preliminary data.</text>
</comment>
<evidence type="ECO:0000256" key="1">
    <source>
        <dbReference type="SAM" id="SignalP"/>
    </source>
</evidence>
<sequence length="112" mass="12396">MKNLLLNVVLSLVLTISFSSQAKVFTCSGIITDVFSTFNTFEVRYERASGFELEPVIVYPEQTYLLAPILMAIAEGKNGSEYTLIIENRDGNDSRCHDGESENALIGLSKIN</sequence>
<keyword evidence="1" id="KW-0732">Signal</keyword>
<feature type="signal peptide" evidence="1">
    <location>
        <begin position="1"/>
        <end position="22"/>
    </location>
</feature>
<evidence type="ECO:0000313" key="2">
    <source>
        <dbReference type="EMBL" id="MBE0361517.1"/>
    </source>
</evidence>
<gene>
    <name evidence="2" type="ORF">PALI_b0504</name>
</gene>
<dbReference type="RefSeq" id="WP_193156553.1">
    <property type="nucleotide sequence ID" value="NZ_AQGU01000029.1"/>
</dbReference>
<evidence type="ECO:0000313" key="3">
    <source>
        <dbReference type="Proteomes" id="UP000648482"/>
    </source>
</evidence>
<accession>A0ABR9E4I7</accession>
<protein>
    <submittedName>
        <fullName evidence="2">Uncharacterized protein</fullName>
    </submittedName>
</protein>
<name>A0ABR9E4I7_9GAMM</name>
<dbReference type="EMBL" id="AQGU01000029">
    <property type="protein sequence ID" value="MBE0361517.1"/>
    <property type="molecule type" value="Genomic_DNA"/>
</dbReference>
<reference evidence="2 3" key="1">
    <citation type="submission" date="2015-06" db="EMBL/GenBank/DDBJ databases">
        <title>Genome sequence of Pseudoalteromonas aliena.</title>
        <authorList>
            <person name="Xie B.-B."/>
            <person name="Rong J.-C."/>
            <person name="Qin Q.-L."/>
            <person name="Zhang Y.-Z."/>
        </authorList>
    </citation>
    <scope>NUCLEOTIDE SEQUENCE [LARGE SCALE GENOMIC DNA]</scope>
    <source>
        <strain evidence="2 3">SW19</strain>
    </source>
</reference>
<organism evidence="2 3">
    <name type="scientific">Pseudoalteromonas aliena SW19</name>
    <dbReference type="NCBI Taxonomy" id="1314866"/>
    <lineage>
        <taxon>Bacteria</taxon>
        <taxon>Pseudomonadati</taxon>
        <taxon>Pseudomonadota</taxon>
        <taxon>Gammaproteobacteria</taxon>
        <taxon>Alteromonadales</taxon>
        <taxon>Pseudoalteromonadaceae</taxon>
        <taxon>Pseudoalteromonas</taxon>
    </lineage>
</organism>